<dbReference type="EMBL" id="KQ435792">
    <property type="protein sequence ID" value="KOX74302.1"/>
    <property type="molecule type" value="Genomic_DNA"/>
</dbReference>
<keyword evidence="3" id="KW-0158">Chromosome</keyword>
<accession>A0A0N0U586</accession>
<keyword evidence="5" id="KW-0498">Mitosis</keyword>
<keyword evidence="8" id="KW-0131">Cell cycle</keyword>
<evidence type="ECO:0000256" key="6">
    <source>
        <dbReference type="ARBA" id="ARBA00022838"/>
    </source>
</evidence>
<evidence type="ECO:0000256" key="7">
    <source>
        <dbReference type="ARBA" id="ARBA00023242"/>
    </source>
</evidence>
<proteinExistence type="predicted"/>
<evidence type="ECO:0000313" key="11">
    <source>
        <dbReference type="EMBL" id="KOX74302.1"/>
    </source>
</evidence>
<feature type="coiled-coil region" evidence="10">
    <location>
        <begin position="118"/>
        <end position="152"/>
    </location>
</feature>
<evidence type="ECO:0000256" key="9">
    <source>
        <dbReference type="ARBA" id="ARBA00023328"/>
    </source>
</evidence>
<evidence type="ECO:0000256" key="2">
    <source>
        <dbReference type="ARBA" id="ARBA00004629"/>
    </source>
</evidence>
<evidence type="ECO:0000256" key="5">
    <source>
        <dbReference type="ARBA" id="ARBA00022776"/>
    </source>
</evidence>
<evidence type="ECO:0008006" key="13">
    <source>
        <dbReference type="Google" id="ProtNLM"/>
    </source>
</evidence>
<sequence>MADDQNQKNPNNVFLFRLAILNCFKRIAESVSEDAFVDILTILTTLKLKPSIGQKLYKAMCTELTDNMSDDLEHILTEGSLQNGLEKVAKLIDADSSMSGDAWRPPGNVSLHLRSLDAQKIKEESESLKEQINLIEEENANLMKEIAEKRSSIMTMNDNITKSLNKSLSIMDSIRKRKEEIEKCLMLLEHDDKIRL</sequence>
<reference evidence="11 12" key="1">
    <citation type="submission" date="2015-07" db="EMBL/GenBank/DDBJ databases">
        <title>The genome of Melipona quadrifasciata.</title>
        <authorList>
            <person name="Pan H."/>
            <person name="Kapheim K."/>
        </authorList>
    </citation>
    <scope>NUCLEOTIDE SEQUENCE [LARGE SCALE GENOMIC DNA]</scope>
    <source>
        <strain evidence="11">0111107301</strain>
        <tissue evidence="11">Whole body</tissue>
    </source>
</reference>
<dbReference type="InterPro" id="IPR007128">
    <property type="entry name" value="PMF1/Nnf1"/>
</dbReference>
<dbReference type="GO" id="GO:0000444">
    <property type="term" value="C:MIS12/MIND type complex"/>
    <property type="evidence" value="ECO:0007669"/>
    <property type="project" value="InterPro"/>
</dbReference>
<keyword evidence="6" id="KW-0995">Kinetochore</keyword>
<keyword evidence="7" id="KW-0539">Nucleus</keyword>
<keyword evidence="12" id="KW-1185">Reference proteome</keyword>
<dbReference type="Pfam" id="PF03980">
    <property type="entry name" value="Nnf1"/>
    <property type="match status" value="1"/>
</dbReference>
<keyword evidence="9" id="KW-0137">Centromere</keyword>
<keyword evidence="10" id="KW-0175">Coiled coil</keyword>
<evidence type="ECO:0000256" key="4">
    <source>
        <dbReference type="ARBA" id="ARBA00022618"/>
    </source>
</evidence>
<keyword evidence="4" id="KW-0132">Cell division</keyword>
<dbReference type="GO" id="GO:0051301">
    <property type="term" value="P:cell division"/>
    <property type="evidence" value="ECO:0007669"/>
    <property type="project" value="UniProtKB-KW"/>
</dbReference>
<evidence type="ECO:0000313" key="12">
    <source>
        <dbReference type="Proteomes" id="UP000053105"/>
    </source>
</evidence>
<name>A0A0N0U586_9HYME</name>
<dbReference type="OrthoDB" id="18453at2759"/>
<organism evidence="11 12">
    <name type="scientific">Melipona quadrifasciata</name>
    <dbReference type="NCBI Taxonomy" id="166423"/>
    <lineage>
        <taxon>Eukaryota</taxon>
        <taxon>Metazoa</taxon>
        <taxon>Ecdysozoa</taxon>
        <taxon>Arthropoda</taxon>
        <taxon>Hexapoda</taxon>
        <taxon>Insecta</taxon>
        <taxon>Pterygota</taxon>
        <taxon>Neoptera</taxon>
        <taxon>Endopterygota</taxon>
        <taxon>Hymenoptera</taxon>
        <taxon>Apocrita</taxon>
        <taxon>Aculeata</taxon>
        <taxon>Apoidea</taxon>
        <taxon>Anthophila</taxon>
        <taxon>Apidae</taxon>
        <taxon>Melipona</taxon>
    </lineage>
</organism>
<evidence type="ECO:0000256" key="10">
    <source>
        <dbReference type="SAM" id="Coils"/>
    </source>
</evidence>
<dbReference type="GO" id="GO:0005634">
    <property type="term" value="C:nucleus"/>
    <property type="evidence" value="ECO:0007669"/>
    <property type="project" value="UniProtKB-SubCell"/>
</dbReference>
<dbReference type="Proteomes" id="UP000053105">
    <property type="component" value="Unassembled WGS sequence"/>
</dbReference>
<evidence type="ECO:0000256" key="8">
    <source>
        <dbReference type="ARBA" id="ARBA00023306"/>
    </source>
</evidence>
<gene>
    <name evidence="11" type="ORF">WN51_00646</name>
</gene>
<dbReference type="AlphaFoldDB" id="A0A0N0U586"/>
<evidence type="ECO:0000256" key="3">
    <source>
        <dbReference type="ARBA" id="ARBA00022454"/>
    </source>
</evidence>
<protein>
    <recommendedName>
        <fullName evidence="13">Polyamine-modulated factor 1</fullName>
    </recommendedName>
</protein>
<evidence type="ECO:0000256" key="1">
    <source>
        <dbReference type="ARBA" id="ARBA00004123"/>
    </source>
</evidence>
<comment type="subcellular location">
    <subcellularLocation>
        <location evidence="2">Chromosome</location>
        <location evidence="2">Centromere</location>
        <location evidence="2">Kinetochore</location>
    </subcellularLocation>
    <subcellularLocation>
        <location evidence="1">Nucleus</location>
    </subcellularLocation>
</comment>